<dbReference type="PROSITE" id="PS50141">
    <property type="entry name" value="A_DEAMIN_EDITASE"/>
    <property type="match status" value="1"/>
</dbReference>
<dbReference type="GO" id="GO:0043829">
    <property type="term" value="F:tRNA-specific adenosine-37 deaminase activity"/>
    <property type="evidence" value="ECO:0000318"/>
    <property type="project" value="GO_Central"/>
</dbReference>
<gene>
    <name evidence="2" type="ORF">AGOS_AFR267W</name>
</gene>
<dbReference type="GO" id="GO:0003723">
    <property type="term" value="F:RNA binding"/>
    <property type="evidence" value="ECO:0007669"/>
    <property type="project" value="InterPro"/>
</dbReference>
<reference evidence="2 3" key="1">
    <citation type="journal article" date="2004" name="Science">
        <title>The Ashbya gossypii genome as a tool for mapping the ancient Saccharomyces cerevisiae genome.</title>
        <authorList>
            <person name="Dietrich F.S."/>
            <person name="Voegeli S."/>
            <person name="Brachat S."/>
            <person name="Lerch A."/>
            <person name="Gates K."/>
            <person name="Steiner S."/>
            <person name="Mohr C."/>
            <person name="Pohlmann R."/>
            <person name="Luedi P."/>
            <person name="Choi S."/>
            <person name="Wing R.A."/>
            <person name="Flavier A."/>
            <person name="Gaffney T.D."/>
            <person name="Philippsen P."/>
        </authorList>
    </citation>
    <scope>NUCLEOTIDE SEQUENCE [LARGE SCALE GENOMIC DNA]</scope>
    <source>
        <strain evidence="3">ATCC 10895 / CBS 109.51 / FGSC 9923 / NRRL Y-1056</strain>
    </source>
</reference>
<dbReference type="OrthoDB" id="10268011at2759"/>
<evidence type="ECO:0000259" key="1">
    <source>
        <dbReference type="PROSITE" id="PS50141"/>
    </source>
</evidence>
<organism evidence="2 3">
    <name type="scientific">Eremothecium gossypii (strain ATCC 10895 / CBS 109.51 / FGSC 9923 / NRRL Y-1056)</name>
    <name type="common">Yeast</name>
    <name type="synonym">Ashbya gossypii</name>
    <dbReference type="NCBI Taxonomy" id="284811"/>
    <lineage>
        <taxon>Eukaryota</taxon>
        <taxon>Fungi</taxon>
        <taxon>Dikarya</taxon>
        <taxon>Ascomycota</taxon>
        <taxon>Saccharomycotina</taxon>
        <taxon>Saccharomycetes</taxon>
        <taxon>Saccharomycetales</taxon>
        <taxon>Saccharomycetaceae</taxon>
        <taxon>Eremothecium</taxon>
    </lineage>
</organism>
<dbReference type="SMART" id="SM00552">
    <property type="entry name" value="ADEAMc"/>
    <property type="match status" value="1"/>
</dbReference>
<dbReference type="AlphaFoldDB" id="Q753P5"/>
<dbReference type="OMA" id="KILHDCH"/>
<dbReference type="GO" id="GO:0006400">
    <property type="term" value="P:tRNA modification"/>
    <property type="evidence" value="ECO:0000318"/>
    <property type="project" value="GO_Central"/>
</dbReference>
<dbReference type="GO" id="GO:0002100">
    <property type="term" value="P:tRNA wobble adenosine to inosine editing"/>
    <property type="evidence" value="ECO:0007669"/>
    <property type="project" value="InterPro"/>
</dbReference>
<dbReference type="GeneID" id="4622077"/>
<dbReference type="EMBL" id="AE016819">
    <property type="protein sequence ID" value="AAS53638.1"/>
    <property type="molecule type" value="Genomic_DNA"/>
</dbReference>
<dbReference type="eggNOG" id="KOG2777">
    <property type="taxonomic scope" value="Eukaryota"/>
</dbReference>
<feature type="domain" description="A to I editase" evidence="1">
    <location>
        <begin position="57"/>
        <end position="252"/>
    </location>
</feature>
<reference evidence="3" key="2">
    <citation type="journal article" date="2013" name="G3 (Bethesda)">
        <title>Genomes of Ashbya fungi isolated from insects reveal four mating-type loci, numerous translocations, lack of transposons, and distinct gene duplications.</title>
        <authorList>
            <person name="Dietrich F.S."/>
            <person name="Voegeli S."/>
            <person name="Kuo S."/>
            <person name="Philippsen P."/>
        </authorList>
    </citation>
    <scope>GENOME REANNOTATION</scope>
    <source>
        <strain evidence="3">ATCC 10895 / CBS 109.51 / FGSC 9923 / NRRL Y-1056</strain>
    </source>
</reference>
<keyword evidence="3" id="KW-1185">Reference proteome</keyword>
<evidence type="ECO:0000313" key="3">
    <source>
        <dbReference type="Proteomes" id="UP000000591"/>
    </source>
</evidence>
<dbReference type="InterPro" id="IPR002466">
    <property type="entry name" value="A_deamin"/>
</dbReference>
<dbReference type="PANTHER" id="PTHR47803">
    <property type="entry name" value="TRNA-SPECIFIC ADENOSINE DEAMINASE 1"/>
    <property type="match status" value="1"/>
</dbReference>
<sequence length="385" mass="42793">MDDDKLAEAICAQVIRQYGNFKPSSKPARRSNGSHEWTVLAGVVLVDRQTAECRLVSAATGVKALPDKELERSHGRMVHDSHAEILALRGFNAVLLQQAKLVTDGRSAECDLVEQAKTQDRFRLASRWQAALYISKAPCGDCSMDMADDDADEMTFSPDDPIQYVAEHNYTMLRGRFNYSRKGVARTKPGRADSQITLSKSCSDKLASKTVMSLLSSMTWELFEEPVFLDYLVLPHTIATAGFERCFAERLAGLEGTHMPRLLCCHTAFPGDRAAPQQPPALTASVYLNITAKKHVEQALLNGVRNGAYVRPPRALAAHAETIVSRAALWRVFMQLHQAPPLSYAAFKRQQHARNRLKRHVRHRLSPDGWPTTRVDDCIASLAAT</sequence>
<dbReference type="Proteomes" id="UP000000591">
    <property type="component" value="Chromosome VI"/>
</dbReference>
<dbReference type="HOGENOM" id="CLU_005382_5_0_1"/>
<proteinExistence type="predicted"/>
<dbReference type="FunCoup" id="Q753P5">
    <property type="interactions" value="256"/>
</dbReference>
<accession>Q753P5</accession>
<dbReference type="KEGG" id="ago:AGOS_AFR267W"/>
<evidence type="ECO:0000313" key="2">
    <source>
        <dbReference type="EMBL" id="AAS53638.1"/>
    </source>
</evidence>
<dbReference type="PANTHER" id="PTHR47803:SF1">
    <property type="entry name" value="TRNA-SPECIFIC ADENOSINE DEAMINASE 1"/>
    <property type="match status" value="1"/>
</dbReference>
<protein>
    <submittedName>
        <fullName evidence="2">AFR267Wp</fullName>
    </submittedName>
</protein>
<dbReference type="InterPro" id="IPR042935">
    <property type="entry name" value="Tad1"/>
</dbReference>
<dbReference type="Pfam" id="PF02137">
    <property type="entry name" value="A_deamin"/>
    <property type="match status" value="1"/>
</dbReference>
<dbReference type="STRING" id="284811.Q753P5"/>
<dbReference type="RefSeq" id="NP_985814.1">
    <property type="nucleotide sequence ID" value="NM_211169.1"/>
</dbReference>
<dbReference type="InParanoid" id="Q753P5"/>
<name>Q753P5_EREGS</name>